<organism evidence="1">
    <name type="scientific">freshwater metagenome</name>
    <dbReference type="NCBI Taxonomy" id="449393"/>
    <lineage>
        <taxon>unclassified sequences</taxon>
        <taxon>metagenomes</taxon>
        <taxon>ecological metagenomes</taxon>
    </lineage>
</organism>
<protein>
    <submittedName>
        <fullName evidence="1">Unannotated protein</fullName>
    </submittedName>
</protein>
<dbReference type="EMBL" id="CAEZZL010000019">
    <property type="protein sequence ID" value="CAB4757192.1"/>
    <property type="molecule type" value="Genomic_DNA"/>
</dbReference>
<gene>
    <name evidence="1" type="ORF">UFOPK2870_00408</name>
</gene>
<proteinExistence type="predicted"/>
<sequence>MKKRPLLATAVIAALTLAACGGSDNAASDTTAAAAATGVDLVAAGCPATVSLQTDWNPEAEHGNLYQLVGPGYTVDTAKLRVTGDLMAGGESTGVKVEIRAGGPAIGYSQVTAELYKDPSILLGFTSTDEAVAHSGDEFPTIAVVAPFNINPQIIMWDPATYPDVKTIGDLKATGAKVRYFDGAAYMDYFTSTGILDKKQVDGTYDGAPASFIAAGGKDTQQGFGTSEPYFYKNVLKDWMKDVSYQYIHDAGWTAYAQSLGGTPENIAKYDTCLTALVPIIQQAAVDYVASPDTANAIVLDAVTQYNNGWAYDAGQAKAAVAKMQEDKLVANSPDGTLGSFDMDRVTAFIETATPVFTSTGSKVKEGLVADDIVTNKYIDPAIKLG</sequence>
<name>A0A6J6UBK5_9ZZZZ</name>
<dbReference type="Gene3D" id="3.40.190.10">
    <property type="entry name" value="Periplasmic binding protein-like II"/>
    <property type="match status" value="1"/>
</dbReference>
<dbReference type="PROSITE" id="PS51257">
    <property type="entry name" value="PROKAR_LIPOPROTEIN"/>
    <property type="match status" value="1"/>
</dbReference>
<dbReference type="AlphaFoldDB" id="A0A6J6UBK5"/>
<reference evidence="1" key="1">
    <citation type="submission" date="2020-05" db="EMBL/GenBank/DDBJ databases">
        <authorList>
            <person name="Chiriac C."/>
            <person name="Salcher M."/>
            <person name="Ghai R."/>
            <person name="Kavagutti S V."/>
        </authorList>
    </citation>
    <scope>NUCLEOTIDE SEQUENCE</scope>
</reference>
<evidence type="ECO:0000313" key="1">
    <source>
        <dbReference type="EMBL" id="CAB4757192.1"/>
    </source>
</evidence>
<accession>A0A6J6UBK5</accession>